<comment type="caution">
    <text evidence="1">The sequence shown here is derived from an EMBL/GenBank/DDBJ whole genome shotgun (WGS) entry which is preliminary data.</text>
</comment>
<feature type="non-terminal residue" evidence="1">
    <location>
        <position position="74"/>
    </location>
</feature>
<gene>
    <name evidence="1" type="ORF">LCGC14_2144550</name>
</gene>
<accession>A0A0F9DXQ8</accession>
<sequence length="74" mass="8070">MSLIKVGIHENLALSAKSAINEHGTLELVIGSVQSQEALLEAFEGNDVFDNMESSLRFYPPSITDFNKKSKTSA</sequence>
<organism evidence="1">
    <name type="scientific">marine sediment metagenome</name>
    <dbReference type="NCBI Taxonomy" id="412755"/>
    <lineage>
        <taxon>unclassified sequences</taxon>
        <taxon>metagenomes</taxon>
        <taxon>ecological metagenomes</taxon>
    </lineage>
</organism>
<dbReference type="EMBL" id="LAZR01027188">
    <property type="protein sequence ID" value="KKL66479.1"/>
    <property type="molecule type" value="Genomic_DNA"/>
</dbReference>
<evidence type="ECO:0000313" key="1">
    <source>
        <dbReference type="EMBL" id="KKL66479.1"/>
    </source>
</evidence>
<reference evidence="1" key="1">
    <citation type="journal article" date="2015" name="Nature">
        <title>Complex archaea that bridge the gap between prokaryotes and eukaryotes.</title>
        <authorList>
            <person name="Spang A."/>
            <person name="Saw J.H."/>
            <person name="Jorgensen S.L."/>
            <person name="Zaremba-Niedzwiedzka K."/>
            <person name="Martijn J."/>
            <person name="Lind A.E."/>
            <person name="van Eijk R."/>
            <person name="Schleper C."/>
            <person name="Guy L."/>
            <person name="Ettema T.J."/>
        </authorList>
    </citation>
    <scope>NUCLEOTIDE SEQUENCE</scope>
</reference>
<proteinExistence type="predicted"/>
<protein>
    <submittedName>
        <fullName evidence="1">Uncharacterized protein</fullName>
    </submittedName>
</protein>
<dbReference type="AlphaFoldDB" id="A0A0F9DXQ8"/>
<name>A0A0F9DXQ8_9ZZZZ</name>